<dbReference type="Ensembl" id="ENSCVAT00000012002.1">
    <property type="protein sequence ID" value="ENSCVAP00000021357.1"/>
    <property type="gene ID" value="ENSCVAG00000003344.1"/>
</dbReference>
<dbReference type="GO" id="GO:1990589">
    <property type="term" value="C:ATF4-CREB1 transcription factor complex"/>
    <property type="evidence" value="ECO:0007669"/>
    <property type="project" value="TreeGrafter"/>
</dbReference>
<dbReference type="GO" id="GO:0042981">
    <property type="term" value="P:regulation of apoptotic process"/>
    <property type="evidence" value="ECO:0007669"/>
    <property type="project" value="UniProtKB-ARBA"/>
</dbReference>
<dbReference type="RefSeq" id="XP_015234124.1">
    <property type="nucleotide sequence ID" value="XM_015378638.1"/>
</dbReference>
<evidence type="ECO:0000256" key="4">
    <source>
        <dbReference type="ARBA" id="ARBA00022491"/>
    </source>
</evidence>
<name>A0A3Q2DPM5_CYPVA</name>
<evidence type="ECO:0000256" key="12">
    <source>
        <dbReference type="SAM" id="Coils"/>
    </source>
</evidence>
<keyword evidence="9" id="KW-0804">Transcription</keyword>
<dbReference type="OMA" id="CIDGQEV"/>
<feature type="domain" description="BZIP" evidence="14">
    <location>
        <begin position="366"/>
        <end position="429"/>
    </location>
</feature>
<feature type="compositionally biased region" description="Low complexity" evidence="13">
    <location>
        <begin position="176"/>
        <end position="195"/>
    </location>
</feature>
<feature type="compositionally biased region" description="Pro residues" evidence="13">
    <location>
        <begin position="66"/>
        <end position="78"/>
    </location>
</feature>
<keyword evidence="7" id="KW-0238">DNA-binding</keyword>
<feature type="region of interest" description="Disordered" evidence="13">
    <location>
        <begin position="314"/>
        <end position="390"/>
    </location>
</feature>
<dbReference type="PROSITE" id="PS00036">
    <property type="entry name" value="BZIP_BASIC"/>
    <property type="match status" value="1"/>
</dbReference>
<feature type="region of interest" description="Disordered" evidence="13">
    <location>
        <begin position="29"/>
        <end position="93"/>
    </location>
</feature>
<keyword evidence="5" id="KW-0805">Transcription regulation</keyword>
<dbReference type="AlphaFoldDB" id="A0A3Q2DPM5"/>
<dbReference type="Pfam" id="PF00170">
    <property type="entry name" value="bZIP_1"/>
    <property type="match status" value="1"/>
</dbReference>
<comment type="similarity">
    <text evidence="2">Belongs to the bZIP family.</text>
</comment>
<dbReference type="CTD" id="556410"/>
<feature type="compositionally biased region" description="Basic and acidic residues" evidence="13">
    <location>
        <begin position="346"/>
        <end position="375"/>
    </location>
</feature>
<keyword evidence="10" id="KW-0539">Nucleus</keyword>
<dbReference type="GO" id="GO:0000977">
    <property type="term" value="F:RNA polymerase II transcription regulatory region sequence-specific DNA binding"/>
    <property type="evidence" value="ECO:0007669"/>
    <property type="project" value="TreeGrafter"/>
</dbReference>
<keyword evidence="12" id="KW-0175">Coiled coil</keyword>
<keyword evidence="8" id="KW-0010">Activator</keyword>
<evidence type="ECO:0000256" key="9">
    <source>
        <dbReference type="ARBA" id="ARBA00023163"/>
    </source>
</evidence>
<dbReference type="GO" id="GO:0048511">
    <property type="term" value="P:rhythmic process"/>
    <property type="evidence" value="ECO:0007669"/>
    <property type="project" value="UniProtKB-KW"/>
</dbReference>
<keyword evidence="6" id="KW-0090">Biological rhythms</keyword>
<comment type="subcellular location">
    <subcellularLocation>
        <location evidence="1">Nucleus</location>
    </subcellularLocation>
</comment>
<dbReference type="GO" id="GO:0001228">
    <property type="term" value="F:DNA-binding transcription activator activity, RNA polymerase II-specific"/>
    <property type="evidence" value="ECO:0007669"/>
    <property type="project" value="TreeGrafter"/>
</dbReference>
<dbReference type="Gene3D" id="1.20.5.170">
    <property type="match status" value="1"/>
</dbReference>
<dbReference type="SUPFAM" id="SSF57959">
    <property type="entry name" value="Leucine zipper domain"/>
    <property type="match status" value="1"/>
</dbReference>
<dbReference type="Proteomes" id="UP000265020">
    <property type="component" value="Unassembled WGS sequence"/>
</dbReference>
<feature type="compositionally biased region" description="Low complexity" evidence="13">
    <location>
        <begin position="215"/>
        <end position="225"/>
    </location>
</feature>
<feature type="compositionally biased region" description="Low complexity" evidence="13">
    <location>
        <begin position="50"/>
        <end position="65"/>
    </location>
</feature>
<proteinExistence type="inferred from homology"/>
<evidence type="ECO:0000313" key="16">
    <source>
        <dbReference type="Proteomes" id="UP000265020"/>
    </source>
</evidence>
<evidence type="ECO:0000256" key="10">
    <source>
        <dbReference type="ARBA" id="ARBA00023242"/>
    </source>
</evidence>
<reference evidence="15" key="2">
    <citation type="submission" date="2025-09" db="UniProtKB">
        <authorList>
            <consortium name="Ensembl"/>
        </authorList>
    </citation>
    <scope>IDENTIFICATION</scope>
</reference>
<feature type="region of interest" description="Disordered" evidence="13">
    <location>
        <begin position="98"/>
        <end position="117"/>
    </location>
</feature>
<dbReference type="SMART" id="SM00338">
    <property type="entry name" value="BRLZ"/>
    <property type="match status" value="1"/>
</dbReference>
<evidence type="ECO:0000256" key="5">
    <source>
        <dbReference type="ARBA" id="ARBA00023015"/>
    </source>
</evidence>
<dbReference type="PANTHER" id="PTHR13044">
    <property type="entry name" value="ACTIVATING TRANSCRIPTION FACTOR ATF 4/5"/>
    <property type="match status" value="1"/>
</dbReference>
<dbReference type="PROSITE" id="PS50217">
    <property type="entry name" value="BZIP"/>
    <property type="match status" value="1"/>
</dbReference>
<reference evidence="15" key="1">
    <citation type="submission" date="2025-08" db="UniProtKB">
        <authorList>
            <consortium name="Ensembl"/>
        </authorList>
    </citation>
    <scope>IDENTIFICATION</scope>
</reference>
<keyword evidence="4" id="KW-0678">Repressor</keyword>
<accession>A0A3Q2DPM5</accession>
<feature type="region of interest" description="Disordered" evidence="13">
    <location>
        <begin position="138"/>
        <end position="252"/>
    </location>
</feature>
<dbReference type="PANTHER" id="PTHR13044:SF2">
    <property type="entry name" value="CYCLIC AMP-DEPENDENT TRANSCRIPTION FACTOR ATF-4"/>
    <property type="match status" value="1"/>
</dbReference>
<dbReference type="CDD" id="cd14692">
    <property type="entry name" value="bZIP_ATF4"/>
    <property type="match status" value="1"/>
</dbReference>
<dbReference type="GeneTree" id="ENSGT00530000063801"/>
<feature type="coiled-coil region" evidence="12">
    <location>
        <begin position="391"/>
        <end position="432"/>
    </location>
</feature>
<feature type="compositionally biased region" description="Low complexity" evidence="13">
    <location>
        <begin position="234"/>
        <end position="252"/>
    </location>
</feature>
<protein>
    <recommendedName>
        <fullName evidence="3">Cyclic AMP-dependent transcription factor ATF-4</fullName>
    </recommendedName>
    <alternativeName>
        <fullName evidence="11">Activating transcription factor 4</fullName>
    </alternativeName>
</protein>
<feature type="compositionally biased region" description="Low complexity" evidence="13">
    <location>
        <begin position="143"/>
        <end position="164"/>
    </location>
</feature>
<dbReference type="OrthoDB" id="5847285at2759"/>
<dbReference type="GeneID" id="107087200"/>
<sequence>MTMTMTSSQFGLEDMEALLWGPSSLMVDALDPPFLHPDKDGQQEGGEGLLPGHTSPLASSVLSSSSPPPFYSPPPSPPAVDLSEDKAGMESELLPLSWLDQPVQPRSSHMVSGDSKDDVLSDLDWMAERVDLGDFDLDSLIGPCSPVEESPSSPDDLLASLDSPMELDSFPLHTLPAPVNSSSPSASFSDAPSLSTPTVRSDPPVISIDEPGGQEVPSSPLLVPEPQEELEITSEPASPGSSPAVVDSPSSPAFTLDLGSEVDIPESEVKPVLASVVPQAPKIVLSLSSSRIVLVLAPKNDVGVTSTAEVIHCPLTASPPHKSPRSRPYPNPQIKASPPFPSAAADEVKSVRAPGGKERPTLKAPKDKKQKKMEQNKTAATRYRQKKRAEQDALLVEYGELERKNVELTERAESMAREIQYLKELMEEVRQTMQKKGLTADP</sequence>
<dbReference type="STRING" id="28743.ENSCVAP00000021357"/>
<evidence type="ECO:0000256" key="3">
    <source>
        <dbReference type="ARBA" id="ARBA00018846"/>
    </source>
</evidence>
<dbReference type="InterPro" id="IPR046347">
    <property type="entry name" value="bZIP_sf"/>
</dbReference>
<evidence type="ECO:0000256" key="13">
    <source>
        <dbReference type="SAM" id="MobiDB-lite"/>
    </source>
</evidence>
<dbReference type="FunFam" id="1.20.5.170:FF:000021">
    <property type="entry name" value="Cyclic AMP-dependent transcription factor ATF-4"/>
    <property type="match status" value="1"/>
</dbReference>
<evidence type="ECO:0000259" key="14">
    <source>
        <dbReference type="PROSITE" id="PS50217"/>
    </source>
</evidence>
<evidence type="ECO:0000313" key="15">
    <source>
        <dbReference type="Ensembl" id="ENSCVAP00000021357.1"/>
    </source>
</evidence>
<dbReference type="KEGG" id="cvg:107087200"/>
<evidence type="ECO:0000256" key="1">
    <source>
        <dbReference type="ARBA" id="ARBA00004123"/>
    </source>
</evidence>
<evidence type="ECO:0000256" key="2">
    <source>
        <dbReference type="ARBA" id="ARBA00007163"/>
    </source>
</evidence>
<evidence type="ECO:0000256" key="7">
    <source>
        <dbReference type="ARBA" id="ARBA00023125"/>
    </source>
</evidence>
<keyword evidence="16" id="KW-1185">Reference proteome</keyword>
<evidence type="ECO:0000256" key="8">
    <source>
        <dbReference type="ARBA" id="ARBA00023159"/>
    </source>
</evidence>
<dbReference type="InterPro" id="IPR004827">
    <property type="entry name" value="bZIP"/>
</dbReference>
<evidence type="ECO:0000256" key="11">
    <source>
        <dbReference type="ARBA" id="ARBA00032136"/>
    </source>
</evidence>
<evidence type="ECO:0000256" key="6">
    <source>
        <dbReference type="ARBA" id="ARBA00023108"/>
    </source>
</evidence>
<organism evidence="15 16">
    <name type="scientific">Cyprinodon variegatus</name>
    <name type="common">Sheepshead minnow</name>
    <dbReference type="NCBI Taxonomy" id="28743"/>
    <lineage>
        <taxon>Eukaryota</taxon>
        <taxon>Metazoa</taxon>
        <taxon>Chordata</taxon>
        <taxon>Craniata</taxon>
        <taxon>Vertebrata</taxon>
        <taxon>Euteleostomi</taxon>
        <taxon>Actinopterygii</taxon>
        <taxon>Neopterygii</taxon>
        <taxon>Teleostei</taxon>
        <taxon>Neoteleostei</taxon>
        <taxon>Acanthomorphata</taxon>
        <taxon>Ovalentaria</taxon>
        <taxon>Atherinomorphae</taxon>
        <taxon>Cyprinodontiformes</taxon>
        <taxon>Cyprinodontidae</taxon>
        <taxon>Cyprinodon</taxon>
    </lineage>
</organism>
<dbReference type="GO" id="GO:1990590">
    <property type="term" value="C:ATF1-ATF4 transcription factor complex"/>
    <property type="evidence" value="ECO:0007669"/>
    <property type="project" value="TreeGrafter"/>
</dbReference>